<dbReference type="Pfam" id="PF07508">
    <property type="entry name" value="Recombinase"/>
    <property type="match status" value="1"/>
</dbReference>
<keyword evidence="3" id="KW-0175">Coiled coil</keyword>
<feature type="coiled-coil region" evidence="3">
    <location>
        <begin position="428"/>
        <end position="455"/>
    </location>
</feature>
<sequence length="541" mass="59416">MAKAYSYIRFSTPEQARGDSLRRQLEKARAYAERKGLELDDTLTFEDKGISGFSGANARRGALRRFLHAIEQGLIPAGSYLLVESLDRVSRQDPWEALPVFQQIINAGVMIVTVQDDRVWSREELRANPFRIMESLMVMIRANEESATKSKRIRAARDAARAEVRRGDRAVFTARCPAWLRAKVDRTGFEVIEERGAIVRRIYEMAASGLGQLSIAATLNGEGIATWGDAGRRPAGHWRRSYIVKLLRSPAVVGVLVPHTIETVDEKRVRVAQDPVPGYYPPVVEEELYRRVAALQDEPRNPGRGRHAGKPIQNVLGGVARCWRCGGVMTRVMKGSGSKAGRPYLVCEAAKVGKRDGEGRKVCEYRAAPLDPIEVGLRDGILEAIEQAPGPGQDPQLDGLIEGAEVAIAARDENIGNVLDAIAETGGTRGLTAKLRELEKERDVAKAELIRLQERRATAFGPFLANRLTALGEALEAEPFDRGAANARLREACFAVTVDPDQLVLTLHWKHGGESSIAYGWPGVTNKPRGQRGGGKRAAAR</sequence>
<dbReference type="GO" id="GO:0003677">
    <property type="term" value="F:DNA binding"/>
    <property type="evidence" value="ECO:0007669"/>
    <property type="project" value="UniProtKB-KW"/>
</dbReference>
<feature type="domain" description="Resolvase/invertase-type recombinase catalytic" evidence="5">
    <location>
        <begin position="3"/>
        <end position="164"/>
    </location>
</feature>
<evidence type="ECO:0000259" key="5">
    <source>
        <dbReference type="PROSITE" id="PS51736"/>
    </source>
</evidence>
<dbReference type="InterPro" id="IPR011109">
    <property type="entry name" value="DNA_bind_recombinase_dom"/>
</dbReference>
<feature type="region of interest" description="Disordered" evidence="4">
    <location>
        <begin position="520"/>
        <end position="541"/>
    </location>
</feature>
<organism evidence="6">
    <name type="scientific">freshwater sediment metagenome</name>
    <dbReference type="NCBI Taxonomy" id="556182"/>
    <lineage>
        <taxon>unclassified sequences</taxon>
        <taxon>metagenomes</taxon>
        <taxon>ecological metagenomes</taxon>
    </lineage>
</organism>
<dbReference type="SUPFAM" id="SSF53041">
    <property type="entry name" value="Resolvase-like"/>
    <property type="match status" value="1"/>
</dbReference>
<name>A0AA48M5E3_9ZZZZ</name>
<dbReference type="InterPro" id="IPR036162">
    <property type="entry name" value="Resolvase-like_N_sf"/>
</dbReference>
<dbReference type="GO" id="GO:0000150">
    <property type="term" value="F:DNA strand exchange activity"/>
    <property type="evidence" value="ECO:0007669"/>
    <property type="project" value="InterPro"/>
</dbReference>
<accession>A0AA48M5E3</accession>
<evidence type="ECO:0000256" key="2">
    <source>
        <dbReference type="ARBA" id="ARBA00023172"/>
    </source>
</evidence>
<evidence type="ECO:0000256" key="1">
    <source>
        <dbReference type="ARBA" id="ARBA00023125"/>
    </source>
</evidence>
<dbReference type="Gene3D" id="3.40.50.1390">
    <property type="entry name" value="Resolvase, N-terminal catalytic domain"/>
    <property type="match status" value="1"/>
</dbReference>
<protein>
    <recommendedName>
        <fullName evidence="5">Resolvase/invertase-type recombinase catalytic domain-containing protein</fullName>
    </recommendedName>
</protein>
<dbReference type="InterPro" id="IPR050639">
    <property type="entry name" value="SSR_resolvase"/>
</dbReference>
<dbReference type="Pfam" id="PF00239">
    <property type="entry name" value="Resolvase"/>
    <property type="match status" value="1"/>
</dbReference>
<reference evidence="6" key="1">
    <citation type="submission" date="2023-07" db="EMBL/GenBank/DDBJ databases">
        <authorList>
            <person name="Pelsma A.J. K."/>
        </authorList>
    </citation>
    <scope>NUCLEOTIDE SEQUENCE</scope>
</reference>
<evidence type="ECO:0000256" key="3">
    <source>
        <dbReference type="SAM" id="Coils"/>
    </source>
</evidence>
<dbReference type="InterPro" id="IPR038109">
    <property type="entry name" value="DNA_bind_recomb_sf"/>
</dbReference>
<dbReference type="PANTHER" id="PTHR30461">
    <property type="entry name" value="DNA-INVERTASE FROM LAMBDOID PROPHAGE"/>
    <property type="match status" value="1"/>
</dbReference>
<dbReference type="Gene3D" id="3.90.1750.20">
    <property type="entry name" value="Putative Large Serine Recombinase, Chain B, Domain 2"/>
    <property type="match status" value="1"/>
</dbReference>
<evidence type="ECO:0000313" key="6">
    <source>
        <dbReference type="EMBL" id="CAJ0877747.1"/>
    </source>
</evidence>
<dbReference type="PROSITE" id="PS51736">
    <property type="entry name" value="RECOMBINASES_3"/>
    <property type="match status" value="1"/>
</dbReference>
<keyword evidence="2" id="KW-0233">DNA recombination</keyword>
<dbReference type="SMART" id="SM00857">
    <property type="entry name" value="Resolvase"/>
    <property type="match status" value="1"/>
</dbReference>
<gene>
    <name evidence="6" type="ORF">AMST5_02906</name>
</gene>
<dbReference type="InterPro" id="IPR006119">
    <property type="entry name" value="Resolv_N"/>
</dbReference>
<keyword evidence="1" id="KW-0238">DNA-binding</keyword>
<dbReference type="AlphaFoldDB" id="A0AA48M5E3"/>
<evidence type="ECO:0000256" key="4">
    <source>
        <dbReference type="SAM" id="MobiDB-lite"/>
    </source>
</evidence>
<dbReference type="PANTHER" id="PTHR30461:SF2">
    <property type="entry name" value="SERINE RECOMBINASE PINE-RELATED"/>
    <property type="match status" value="1"/>
</dbReference>
<proteinExistence type="predicted"/>
<dbReference type="CDD" id="cd00338">
    <property type="entry name" value="Ser_Recombinase"/>
    <property type="match status" value="1"/>
</dbReference>
<dbReference type="EMBL" id="OY288114">
    <property type="protein sequence ID" value="CAJ0877747.1"/>
    <property type="molecule type" value="Genomic_DNA"/>
</dbReference>